<reference evidence="1" key="2">
    <citation type="submission" date="2023-06" db="EMBL/GenBank/DDBJ databases">
        <authorList>
            <person name="Ma L."/>
            <person name="Liu K.-W."/>
            <person name="Li Z."/>
            <person name="Hsiao Y.-Y."/>
            <person name="Qi Y."/>
            <person name="Fu T."/>
            <person name="Tang G."/>
            <person name="Zhang D."/>
            <person name="Sun W.-H."/>
            <person name="Liu D.-K."/>
            <person name="Li Y."/>
            <person name="Chen G.-Z."/>
            <person name="Liu X.-D."/>
            <person name="Liao X.-Y."/>
            <person name="Jiang Y.-T."/>
            <person name="Yu X."/>
            <person name="Hao Y."/>
            <person name="Huang J."/>
            <person name="Zhao X.-W."/>
            <person name="Ke S."/>
            <person name="Chen Y.-Y."/>
            <person name="Wu W.-L."/>
            <person name="Hsu J.-L."/>
            <person name="Lin Y.-F."/>
            <person name="Huang M.-D."/>
            <person name="Li C.-Y."/>
            <person name="Huang L."/>
            <person name="Wang Z.-W."/>
            <person name="Zhao X."/>
            <person name="Zhong W.-Y."/>
            <person name="Peng D.-H."/>
            <person name="Ahmad S."/>
            <person name="Lan S."/>
            <person name="Zhang J.-S."/>
            <person name="Tsai W.-C."/>
            <person name="Van De Peer Y."/>
            <person name="Liu Z.-J."/>
        </authorList>
    </citation>
    <scope>NUCLEOTIDE SEQUENCE</scope>
    <source>
        <strain evidence="1">CP</strain>
        <tissue evidence="1">Leaves</tissue>
    </source>
</reference>
<comment type="caution">
    <text evidence="1">The sequence shown here is derived from an EMBL/GenBank/DDBJ whole genome shotgun (WGS) entry which is preliminary data.</text>
</comment>
<keyword evidence="2" id="KW-1185">Reference proteome</keyword>
<dbReference type="EMBL" id="JAUJYO010000014">
    <property type="protein sequence ID" value="KAK1298510.1"/>
    <property type="molecule type" value="Genomic_DNA"/>
</dbReference>
<reference evidence="1" key="1">
    <citation type="journal article" date="2023" name="Nat. Commun.">
        <title>Diploid and tetraploid genomes of Acorus and the evolution of monocots.</title>
        <authorList>
            <person name="Ma L."/>
            <person name="Liu K.W."/>
            <person name="Li Z."/>
            <person name="Hsiao Y.Y."/>
            <person name="Qi Y."/>
            <person name="Fu T."/>
            <person name="Tang G.D."/>
            <person name="Zhang D."/>
            <person name="Sun W.H."/>
            <person name="Liu D.K."/>
            <person name="Li Y."/>
            <person name="Chen G.Z."/>
            <person name="Liu X.D."/>
            <person name="Liao X.Y."/>
            <person name="Jiang Y.T."/>
            <person name="Yu X."/>
            <person name="Hao Y."/>
            <person name="Huang J."/>
            <person name="Zhao X.W."/>
            <person name="Ke S."/>
            <person name="Chen Y.Y."/>
            <person name="Wu W.L."/>
            <person name="Hsu J.L."/>
            <person name="Lin Y.F."/>
            <person name="Huang M.D."/>
            <person name="Li C.Y."/>
            <person name="Huang L."/>
            <person name="Wang Z.W."/>
            <person name="Zhao X."/>
            <person name="Zhong W.Y."/>
            <person name="Peng D.H."/>
            <person name="Ahmad S."/>
            <person name="Lan S."/>
            <person name="Zhang J.S."/>
            <person name="Tsai W.C."/>
            <person name="Van de Peer Y."/>
            <person name="Liu Z.J."/>
        </authorList>
    </citation>
    <scope>NUCLEOTIDE SEQUENCE</scope>
    <source>
        <strain evidence="1">CP</strain>
    </source>
</reference>
<organism evidence="1 2">
    <name type="scientific">Acorus calamus</name>
    <name type="common">Sweet flag</name>
    <dbReference type="NCBI Taxonomy" id="4465"/>
    <lineage>
        <taxon>Eukaryota</taxon>
        <taxon>Viridiplantae</taxon>
        <taxon>Streptophyta</taxon>
        <taxon>Embryophyta</taxon>
        <taxon>Tracheophyta</taxon>
        <taxon>Spermatophyta</taxon>
        <taxon>Magnoliopsida</taxon>
        <taxon>Liliopsida</taxon>
        <taxon>Acoraceae</taxon>
        <taxon>Acorus</taxon>
    </lineage>
</organism>
<accession>A0AAV9DBB8</accession>
<name>A0AAV9DBB8_ACOCL</name>
<protein>
    <submittedName>
        <fullName evidence="1">Uncharacterized protein</fullName>
    </submittedName>
</protein>
<evidence type="ECO:0000313" key="1">
    <source>
        <dbReference type="EMBL" id="KAK1298510.1"/>
    </source>
</evidence>
<evidence type="ECO:0000313" key="2">
    <source>
        <dbReference type="Proteomes" id="UP001180020"/>
    </source>
</evidence>
<gene>
    <name evidence="1" type="ORF">QJS10_CPB14g00943</name>
</gene>
<sequence length="52" mass="5932">MAYLVRPRPECVEPVRGSLIMMLRVSHECAPTIKAKVLHRAGDWIVEFGVLR</sequence>
<dbReference type="Proteomes" id="UP001180020">
    <property type="component" value="Unassembled WGS sequence"/>
</dbReference>
<proteinExistence type="predicted"/>
<dbReference type="AlphaFoldDB" id="A0AAV9DBB8"/>